<dbReference type="EMBL" id="JAAVJC010000155">
    <property type="protein sequence ID" value="NJQ16478.1"/>
    <property type="molecule type" value="Genomic_DNA"/>
</dbReference>
<sequence>MALVRIEGDRLVVVIEGLSKLWAFKGGMSIPLANVRGATADPGIAAEPKGVRAPGAHVPGVIIAGTFHQDGEKVFWDVKDATKAVVIELADEKYARLVLQVSDPRATVALVENALV</sequence>
<name>A0ABX1CBI7_9ACTN</name>
<gene>
    <name evidence="1" type="ORF">HCN52_16425</name>
</gene>
<organism evidence="1 2">
    <name type="scientific">Streptomyces bohaiensis</name>
    <dbReference type="NCBI Taxonomy" id="1431344"/>
    <lineage>
        <taxon>Bacteria</taxon>
        <taxon>Bacillati</taxon>
        <taxon>Actinomycetota</taxon>
        <taxon>Actinomycetes</taxon>
        <taxon>Kitasatosporales</taxon>
        <taxon>Streptomycetaceae</taxon>
        <taxon>Streptomyces</taxon>
    </lineage>
</organism>
<protein>
    <submittedName>
        <fullName evidence="1">Uncharacterized protein</fullName>
    </submittedName>
</protein>
<dbReference type="Proteomes" id="UP000727056">
    <property type="component" value="Unassembled WGS sequence"/>
</dbReference>
<dbReference type="RefSeq" id="WP_168089207.1">
    <property type="nucleotide sequence ID" value="NZ_BHZH01000157.1"/>
</dbReference>
<keyword evidence="2" id="KW-1185">Reference proteome</keyword>
<comment type="caution">
    <text evidence="1">The sequence shown here is derived from an EMBL/GenBank/DDBJ whole genome shotgun (WGS) entry which is preliminary data.</text>
</comment>
<evidence type="ECO:0000313" key="2">
    <source>
        <dbReference type="Proteomes" id="UP000727056"/>
    </source>
</evidence>
<reference evidence="1 2" key="1">
    <citation type="submission" date="2020-03" db="EMBL/GenBank/DDBJ databases">
        <title>Draft genome of Streptomyces sp. ventii, isolated from the Axial Seamount in the Pacific Ocean, and resequencing of the two type strains Streptomyces lonarensis strain NCL 716 and Streptomyces bohaiensis strain 11A07.</title>
        <authorList>
            <person name="Loughran R.M."/>
            <person name="Pfannmuller K.M."/>
            <person name="Wasson B.J."/>
            <person name="Deadmond M.C."/>
            <person name="Paddock B.E."/>
            <person name="Koyack M.J."/>
            <person name="Gallegos D.A."/>
            <person name="Mitchell E.A."/>
            <person name="Ushijima B."/>
            <person name="Saw J.H."/>
            <person name="Mcphail K.L."/>
            <person name="Videau P."/>
        </authorList>
    </citation>
    <scope>NUCLEOTIDE SEQUENCE [LARGE SCALE GENOMIC DNA]</scope>
    <source>
        <strain evidence="1 2">11A07</strain>
    </source>
</reference>
<accession>A0ABX1CBI7</accession>
<proteinExistence type="predicted"/>
<evidence type="ECO:0000313" key="1">
    <source>
        <dbReference type="EMBL" id="NJQ16478.1"/>
    </source>
</evidence>